<proteinExistence type="predicted"/>
<comment type="caution">
    <text evidence="1">The sequence shown here is derived from an EMBL/GenBank/DDBJ whole genome shotgun (WGS) entry which is preliminary data.</text>
</comment>
<dbReference type="AlphaFoldDB" id="A0A2P6PDY2"/>
<gene>
    <name evidence="1" type="ORF">RchiOBHm_Chr7g0224851</name>
</gene>
<sequence length="63" mass="7506">MMRAKFQAFERDKVYLIPSVKRWSTWSTRKVIDYVCTDAVILDWRVISAFCSCTRIKIDQSLE</sequence>
<evidence type="ECO:0000313" key="2">
    <source>
        <dbReference type="Proteomes" id="UP000238479"/>
    </source>
</evidence>
<dbReference type="Gramene" id="PRQ20134">
    <property type="protein sequence ID" value="PRQ20134"/>
    <property type="gene ID" value="RchiOBHm_Chr7g0224851"/>
</dbReference>
<dbReference type="Proteomes" id="UP000238479">
    <property type="component" value="Chromosome 7"/>
</dbReference>
<accession>A0A2P6PDY2</accession>
<keyword evidence="2" id="KW-1185">Reference proteome</keyword>
<name>A0A2P6PDY2_ROSCH</name>
<evidence type="ECO:0000313" key="1">
    <source>
        <dbReference type="EMBL" id="PRQ20134.1"/>
    </source>
</evidence>
<reference evidence="1 2" key="1">
    <citation type="journal article" date="2018" name="Nat. Genet.">
        <title>The Rosa genome provides new insights in the design of modern roses.</title>
        <authorList>
            <person name="Bendahmane M."/>
        </authorList>
    </citation>
    <scope>NUCLEOTIDE SEQUENCE [LARGE SCALE GENOMIC DNA]</scope>
    <source>
        <strain evidence="2">cv. Old Blush</strain>
    </source>
</reference>
<dbReference type="EMBL" id="PDCK01000045">
    <property type="protein sequence ID" value="PRQ20134.1"/>
    <property type="molecule type" value="Genomic_DNA"/>
</dbReference>
<protein>
    <submittedName>
        <fullName evidence="1">Uncharacterized protein</fullName>
    </submittedName>
</protein>
<organism evidence="1 2">
    <name type="scientific">Rosa chinensis</name>
    <name type="common">China rose</name>
    <dbReference type="NCBI Taxonomy" id="74649"/>
    <lineage>
        <taxon>Eukaryota</taxon>
        <taxon>Viridiplantae</taxon>
        <taxon>Streptophyta</taxon>
        <taxon>Embryophyta</taxon>
        <taxon>Tracheophyta</taxon>
        <taxon>Spermatophyta</taxon>
        <taxon>Magnoliopsida</taxon>
        <taxon>eudicotyledons</taxon>
        <taxon>Gunneridae</taxon>
        <taxon>Pentapetalae</taxon>
        <taxon>rosids</taxon>
        <taxon>fabids</taxon>
        <taxon>Rosales</taxon>
        <taxon>Rosaceae</taxon>
        <taxon>Rosoideae</taxon>
        <taxon>Rosoideae incertae sedis</taxon>
        <taxon>Rosa</taxon>
    </lineage>
</organism>